<proteinExistence type="predicted"/>
<dbReference type="EMBL" id="CM041547">
    <property type="protein sequence ID" value="KAI3359785.1"/>
    <property type="molecule type" value="Genomic_DNA"/>
</dbReference>
<accession>A0ACB8VWG6</accession>
<evidence type="ECO:0000313" key="2">
    <source>
        <dbReference type="Proteomes" id="UP000831701"/>
    </source>
</evidence>
<name>A0ACB8VWG6_9TELE</name>
<dbReference type="Proteomes" id="UP000831701">
    <property type="component" value="Chromosome 17"/>
</dbReference>
<gene>
    <name evidence="1" type="ORF">L3Q82_014161</name>
</gene>
<evidence type="ECO:0000313" key="1">
    <source>
        <dbReference type="EMBL" id="KAI3359785.1"/>
    </source>
</evidence>
<protein>
    <submittedName>
        <fullName evidence="1">Uncharacterized protein</fullName>
    </submittedName>
</protein>
<organism evidence="1 2">
    <name type="scientific">Scortum barcoo</name>
    <name type="common">barcoo grunter</name>
    <dbReference type="NCBI Taxonomy" id="214431"/>
    <lineage>
        <taxon>Eukaryota</taxon>
        <taxon>Metazoa</taxon>
        <taxon>Chordata</taxon>
        <taxon>Craniata</taxon>
        <taxon>Vertebrata</taxon>
        <taxon>Euteleostomi</taxon>
        <taxon>Actinopterygii</taxon>
        <taxon>Neopterygii</taxon>
        <taxon>Teleostei</taxon>
        <taxon>Neoteleostei</taxon>
        <taxon>Acanthomorphata</taxon>
        <taxon>Eupercaria</taxon>
        <taxon>Centrarchiformes</taxon>
        <taxon>Terapontoidei</taxon>
        <taxon>Terapontidae</taxon>
        <taxon>Scortum</taxon>
    </lineage>
</organism>
<feature type="non-terminal residue" evidence="1">
    <location>
        <position position="875"/>
    </location>
</feature>
<reference evidence="1" key="1">
    <citation type="submission" date="2022-04" db="EMBL/GenBank/DDBJ databases">
        <title>Jade perch genome.</title>
        <authorList>
            <person name="Chao B."/>
        </authorList>
    </citation>
    <scope>NUCLEOTIDE SEQUENCE</scope>
    <source>
        <strain evidence="1">CB-2022</strain>
    </source>
</reference>
<keyword evidence="2" id="KW-1185">Reference proteome</keyword>
<sequence length="875" mass="99472">MSDETSDREQMNPLQRNRWSAATLKVLSSMPSRAAENKKEELVSNLRGLSVREGMRKLRAMPLSLAEKMEIRRLAFSDVSQKTLISRNIPCYSRLSVYISRTCRHCLFRCLPILSSLQLWHKPMKRLSGRFGTGVLSYFLFLRTLLLFNFLLFTINGLFLVFPQAINPPPPPNDSHSFSWLKLLTGTGNLSESVMFYGYYTNTIIKTCPAADQSHSSTANPQVCAKSQKVPYSIPVAYFLTIGIAFFIICIILVYSISKSFGRSFHVLKSNGNLAVKVFCSWDFKVIRKTSVRLQSEKISTQLKELLSEMTSGEEEKSCLQRFYRLIMHLVGHLTCLASISMGAMAVHYLSEAAIKYDEEYKLLHLSALVSGINLLLPGLFNLCAWLESHDSPSVRVHVSIFRLFSKQVLKRNRKPVFDIARNVLELIYGQTLTWLGVLFAPLLPAVQIIKLFMLFYMKKSSLLLNCQASKKPWRASQMTTLFIFLLWFPSFLGAAVTVTYTIWTIKPSSGCGPFRNLTTMFQSGQLWAQELGSAHPVLSRLSWAYDSLVENPLFLFIATGVFLLVIYVHIQVVDGQRKIISFAAVLKKNLNNMEMKEEATKSVYISLPKKYMAALAENYELDHGLVIKELNPYVNEGYVRTIFKEWGTITACMIKRSTSSGENKSVAYVRFSSEDEADRAEWAGPHYIGGDVEVRRVVSPRVSLSHFYEGQFRGMRSPPLSLSLDHAFQWVWAIYCKMLSGWMMSWRNKQLLCTFLPPSFSPSVKNMAESEAESGFRKLNEFYSVTVSGDAVLLMAEMLKVFVEEAAVRSQKQAESEDCDQVDIEHFEKILPQLVRSSSKERSYVILCFYVVIFRHMCVCTKPQRDKATCAHGV</sequence>
<comment type="caution">
    <text evidence="1">The sequence shown here is derived from an EMBL/GenBank/DDBJ whole genome shotgun (WGS) entry which is preliminary data.</text>
</comment>